<protein>
    <submittedName>
        <fullName evidence="2">Uncharacterized protein</fullName>
    </submittedName>
</protein>
<organism evidence="2 3">
    <name type="scientific">Aspergillus versicolor CBS 583.65</name>
    <dbReference type="NCBI Taxonomy" id="1036611"/>
    <lineage>
        <taxon>Eukaryota</taxon>
        <taxon>Fungi</taxon>
        <taxon>Dikarya</taxon>
        <taxon>Ascomycota</taxon>
        <taxon>Pezizomycotina</taxon>
        <taxon>Eurotiomycetes</taxon>
        <taxon>Eurotiomycetidae</taxon>
        <taxon>Eurotiales</taxon>
        <taxon>Aspergillaceae</taxon>
        <taxon>Aspergillus</taxon>
        <taxon>Aspergillus subgen. Nidulantes</taxon>
    </lineage>
</organism>
<keyword evidence="3" id="KW-1185">Reference proteome</keyword>
<evidence type="ECO:0000256" key="1">
    <source>
        <dbReference type="SAM" id="MobiDB-lite"/>
    </source>
</evidence>
<name>A0A1L9PYW2_ASPVE</name>
<proteinExistence type="predicted"/>
<dbReference type="EMBL" id="KV878135">
    <property type="protein sequence ID" value="OJJ06698.1"/>
    <property type="molecule type" value="Genomic_DNA"/>
</dbReference>
<dbReference type="VEuPathDB" id="FungiDB:ASPVEDRAFT_333954"/>
<dbReference type="RefSeq" id="XP_040672460.1">
    <property type="nucleotide sequence ID" value="XM_040810724.1"/>
</dbReference>
<dbReference type="GeneID" id="63726235"/>
<sequence>MGTRHTLIRANYRRAVWSLACLSGFLQSRPLAVIVQSNPPRLRLYSQPLCDTHHPRLHPEAVVPRKSDASSRGQTQPMPTQSPEATSIHGDRRSLCRHQLCKAPGGPGSMSQMSLIAITLILDPILLRITCPGQSCP</sequence>
<feature type="compositionally biased region" description="Basic and acidic residues" evidence="1">
    <location>
        <begin position="56"/>
        <end position="69"/>
    </location>
</feature>
<evidence type="ECO:0000313" key="2">
    <source>
        <dbReference type="EMBL" id="OJJ06698.1"/>
    </source>
</evidence>
<evidence type="ECO:0000313" key="3">
    <source>
        <dbReference type="Proteomes" id="UP000184073"/>
    </source>
</evidence>
<reference evidence="3" key="1">
    <citation type="journal article" date="2017" name="Genome Biol.">
        <title>Comparative genomics reveals high biological diversity and specific adaptations in the industrially and medically important fungal genus Aspergillus.</title>
        <authorList>
            <person name="de Vries R.P."/>
            <person name="Riley R."/>
            <person name="Wiebenga A."/>
            <person name="Aguilar-Osorio G."/>
            <person name="Amillis S."/>
            <person name="Uchima C.A."/>
            <person name="Anderluh G."/>
            <person name="Asadollahi M."/>
            <person name="Askin M."/>
            <person name="Barry K."/>
            <person name="Battaglia E."/>
            <person name="Bayram O."/>
            <person name="Benocci T."/>
            <person name="Braus-Stromeyer S.A."/>
            <person name="Caldana C."/>
            <person name="Canovas D."/>
            <person name="Cerqueira G.C."/>
            <person name="Chen F."/>
            <person name="Chen W."/>
            <person name="Choi C."/>
            <person name="Clum A."/>
            <person name="Dos Santos R.A."/>
            <person name="Damasio A.R."/>
            <person name="Diallinas G."/>
            <person name="Emri T."/>
            <person name="Fekete E."/>
            <person name="Flipphi M."/>
            <person name="Freyberg S."/>
            <person name="Gallo A."/>
            <person name="Gournas C."/>
            <person name="Habgood R."/>
            <person name="Hainaut M."/>
            <person name="Harispe M.L."/>
            <person name="Henrissat B."/>
            <person name="Hilden K.S."/>
            <person name="Hope R."/>
            <person name="Hossain A."/>
            <person name="Karabika E."/>
            <person name="Karaffa L."/>
            <person name="Karanyi Z."/>
            <person name="Krasevec N."/>
            <person name="Kuo A."/>
            <person name="Kusch H."/>
            <person name="LaButti K."/>
            <person name="Lagendijk E.L."/>
            <person name="Lapidus A."/>
            <person name="Levasseur A."/>
            <person name="Lindquist E."/>
            <person name="Lipzen A."/>
            <person name="Logrieco A.F."/>
            <person name="MacCabe A."/>
            <person name="Maekelae M.R."/>
            <person name="Malavazi I."/>
            <person name="Melin P."/>
            <person name="Meyer V."/>
            <person name="Mielnichuk N."/>
            <person name="Miskei M."/>
            <person name="Molnar A.P."/>
            <person name="Mule G."/>
            <person name="Ngan C.Y."/>
            <person name="Orejas M."/>
            <person name="Orosz E."/>
            <person name="Ouedraogo J.P."/>
            <person name="Overkamp K.M."/>
            <person name="Park H.-S."/>
            <person name="Perrone G."/>
            <person name="Piumi F."/>
            <person name="Punt P.J."/>
            <person name="Ram A.F."/>
            <person name="Ramon A."/>
            <person name="Rauscher S."/>
            <person name="Record E."/>
            <person name="Riano-Pachon D.M."/>
            <person name="Robert V."/>
            <person name="Roehrig J."/>
            <person name="Ruller R."/>
            <person name="Salamov A."/>
            <person name="Salih N.S."/>
            <person name="Samson R.A."/>
            <person name="Sandor E."/>
            <person name="Sanguinetti M."/>
            <person name="Schuetze T."/>
            <person name="Sepcic K."/>
            <person name="Shelest E."/>
            <person name="Sherlock G."/>
            <person name="Sophianopoulou V."/>
            <person name="Squina F.M."/>
            <person name="Sun H."/>
            <person name="Susca A."/>
            <person name="Todd R.B."/>
            <person name="Tsang A."/>
            <person name="Unkles S.E."/>
            <person name="van de Wiele N."/>
            <person name="van Rossen-Uffink D."/>
            <person name="Oliveira J.V."/>
            <person name="Vesth T.C."/>
            <person name="Visser J."/>
            <person name="Yu J.-H."/>
            <person name="Zhou M."/>
            <person name="Andersen M.R."/>
            <person name="Archer D.B."/>
            <person name="Baker S.E."/>
            <person name="Benoit I."/>
            <person name="Brakhage A.A."/>
            <person name="Braus G.H."/>
            <person name="Fischer R."/>
            <person name="Frisvad J.C."/>
            <person name="Goldman G.H."/>
            <person name="Houbraken J."/>
            <person name="Oakley B."/>
            <person name="Pocsi I."/>
            <person name="Scazzocchio C."/>
            <person name="Seiboth B."/>
            <person name="vanKuyk P.A."/>
            <person name="Wortman J."/>
            <person name="Dyer P.S."/>
            <person name="Grigoriev I.V."/>
        </authorList>
    </citation>
    <scope>NUCLEOTIDE SEQUENCE [LARGE SCALE GENOMIC DNA]</scope>
    <source>
        <strain evidence="3">CBS 583.65</strain>
    </source>
</reference>
<feature type="region of interest" description="Disordered" evidence="1">
    <location>
        <begin position="56"/>
        <end position="91"/>
    </location>
</feature>
<dbReference type="Proteomes" id="UP000184073">
    <property type="component" value="Unassembled WGS sequence"/>
</dbReference>
<dbReference type="AlphaFoldDB" id="A0A1L9PYW2"/>
<accession>A0A1L9PYW2</accession>
<feature type="compositionally biased region" description="Polar residues" evidence="1">
    <location>
        <begin position="70"/>
        <end position="85"/>
    </location>
</feature>
<gene>
    <name evidence="2" type="ORF">ASPVEDRAFT_333954</name>
</gene>